<proteinExistence type="predicted"/>
<feature type="region of interest" description="Disordered" evidence="2">
    <location>
        <begin position="124"/>
        <end position="158"/>
    </location>
</feature>
<feature type="compositionally biased region" description="Basic and acidic residues" evidence="2">
    <location>
        <begin position="61"/>
        <end position="72"/>
    </location>
</feature>
<dbReference type="Gene3D" id="3.30.160.60">
    <property type="entry name" value="Classic Zinc Finger"/>
    <property type="match status" value="1"/>
</dbReference>
<evidence type="ECO:0000256" key="2">
    <source>
        <dbReference type="SAM" id="MobiDB-lite"/>
    </source>
</evidence>
<feature type="compositionally biased region" description="Basic residues" evidence="2">
    <location>
        <begin position="124"/>
        <end position="149"/>
    </location>
</feature>
<sequence length="158" mass="17490">MPFDGPAGPSSLPAGLSNGFLPDEDTMSTDETLCLTSDEDEPSENGNPQSPESPLGVQQVEQRRFFCPRGEEDGSCLRTFTRKSDADRHARSVHGTRDQTNMCSTCHSVFSRSDAIKHHLKNQRCFQKRGRKKGARQGAKRMVTRKGSRVKNGPRVGQ</sequence>
<keyword evidence="5" id="KW-1185">Reference proteome</keyword>
<keyword evidence="1" id="KW-0862">Zinc</keyword>
<dbReference type="Proteomes" id="UP000076738">
    <property type="component" value="Unassembled WGS sequence"/>
</dbReference>
<keyword evidence="1" id="KW-0863">Zinc-finger</keyword>
<keyword evidence="1" id="KW-0479">Metal-binding</keyword>
<dbReference type="OrthoDB" id="6910977at2759"/>
<dbReference type="AlphaFoldDB" id="A0A167LE00"/>
<evidence type="ECO:0000313" key="5">
    <source>
        <dbReference type="Proteomes" id="UP000076738"/>
    </source>
</evidence>
<accession>A0A167LE00</accession>
<gene>
    <name evidence="4" type="ORF">CALVIDRAFT_163095</name>
</gene>
<dbReference type="EMBL" id="KV417288">
    <property type="protein sequence ID" value="KZO95590.1"/>
    <property type="molecule type" value="Genomic_DNA"/>
</dbReference>
<dbReference type="PROSITE" id="PS50157">
    <property type="entry name" value="ZINC_FINGER_C2H2_2"/>
    <property type="match status" value="1"/>
</dbReference>
<evidence type="ECO:0000256" key="1">
    <source>
        <dbReference type="PROSITE-ProRule" id="PRU00042"/>
    </source>
</evidence>
<protein>
    <recommendedName>
        <fullName evidence="3">C2H2-type domain-containing protein</fullName>
    </recommendedName>
</protein>
<reference evidence="4 5" key="1">
    <citation type="journal article" date="2016" name="Mol. Biol. Evol.">
        <title>Comparative Genomics of Early-Diverging Mushroom-Forming Fungi Provides Insights into the Origins of Lignocellulose Decay Capabilities.</title>
        <authorList>
            <person name="Nagy L.G."/>
            <person name="Riley R."/>
            <person name="Tritt A."/>
            <person name="Adam C."/>
            <person name="Daum C."/>
            <person name="Floudas D."/>
            <person name="Sun H."/>
            <person name="Yadav J.S."/>
            <person name="Pangilinan J."/>
            <person name="Larsson K.H."/>
            <person name="Matsuura K."/>
            <person name="Barry K."/>
            <person name="Labutti K."/>
            <person name="Kuo R."/>
            <person name="Ohm R.A."/>
            <person name="Bhattacharya S.S."/>
            <person name="Shirouzu T."/>
            <person name="Yoshinaga Y."/>
            <person name="Martin F.M."/>
            <person name="Grigoriev I.V."/>
            <person name="Hibbett D.S."/>
        </authorList>
    </citation>
    <scope>NUCLEOTIDE SEQUENCE [LARGE SCALE GENOMIC DNA]</scope>
    <source>
        <strain evidence="4 5">TUFC12733</strain>
    </source>
</reference>
<feature type="region of interest" description="Disordered" evidence="2">
    <location>
        <begin position="1"/>
        <end position="74"/>
    </location>
</feature>
<dbReference type="GO" id="GO:0008270">
    <property type="term" value="F:zinc ion binding"/>
    <property type="evidence" value="ECO:0007669"/>
    <property type="project" value="UniProtKB-KW"/>
</dbReference>
<organism evidence="4 5">
    <name type="scientific">Calocera viscosa (strain TUFC12733)</name>
    <dbReference type="NCBI Taxonomy" id="1330018"/>
    <lineage>
        <taxon>Eukaryota</taxon>
        <taxon>Fungi</taxon>
        <taxon>Dikarya</taxon>
        <taxon>Basidiomycota</taxon>
        <taxon>Agaricomycotina</taxon>
        <taxon>Dacrymycetes</taxon>
        <taxon>Dacrymycetales</taxon>
        <taxon>Dacrymycetaceae</taxon>
        <taxon>Calocera</taxon>
    </lineage>
</organism>
<evidence type="ECO:0000313" key="4">
    <source>
        <dbReference type="EMBL" id="KZO95590.1"/>
    </source>
</evidence>
<evidence type="ECO:0000259" key="3">
    <source>
        <dbReference type="PROSITE" id="PS50157"/>
    </source>
</evidence>
<dbReference type="InterPro" id="IPR013087">
    <property type="entry name" value="Znf_C2H2_type"/>
</dbReference>
<feature type="domain" description="C2H2-type" evidence="3">
    <location>
        <begin position="65"/>
        <end position="99"/>
    </location>
</feature>
<name>A0A167LE00_CALVF</name>